<keyword evidence="1" id="KW-0812">Transmembrane</keyword>
<reference evidence="2 3" key="1">
    <citation type="submission" date="2020-09" db="EMBL/GenBank/DDBJ databases">
        <title>Eikenella S3660 sp. nov., isolated from a throat swab.</title>
        <authorList>
            <person name="Buhl M."/>
        </authorList>
    </citation>
    <scope>NUCLEOTIDE SEQUENCE [LARGE SCALE GENOMIC DNA]</scope>
    <source>
        <strain evidence="2 3">S3360</strain>
    </source>
</reference>
<keyword evidence="1" id="KW-1133">Transmembrane helix</keyword>
<keyword evidence="3" id="KW-1185">Reference proteome</keyword>
<name>A0ABS0N7M4_9NEIS</name>
<dbReference type="Proteomes" id="UP000768471">
    <property type="component" value="Unassembled WGS sequence"/>
</dbReference>
<sequence>MKPFSTFHTRFWDWLGSSPAAGRLLMLACAALCGLLAVAGLVWDRLSGRSAAAWHGIIGFGLGIGTLFALYFIEEDLSDPPPERTFRRRDKYLCGAIGGFCSALLASFNWHAALAGALLGLLLAALMRWLKHVMRHV</sequence>
<gene>
    <name evidence="2" type="ORF">H9Q10_01225</name>
</gene>
<dbReference type="RefSeq" id="WP_197902216.1">
    <property type="nucleotide sequence ID" value="NZ_JACSGR010000001.1"/>
</dbReference>
<evidence type="ECO:0000313" key="2">
    <source>
        <dbReference type="EMBL" id="MBH5328295.1"/>
    </source>
</evidence>
<organism evidence="2 3">
    <name type="scientific">Eikenella glucosivorans</name>
    <dbReference type="NCBI Taxonomy" id="2766967"/>
    <lineage>
        <taxon>Bacteria</taxon>
        <taxon>Pseudomonadati</taxon>
        <taxon>Pseudomonadota</taxon>
        <taxon>Betaproteobacteria</taxon>
        <taxon>Neisseriales</taxon>
        <taxon>Neisseriaceae</taxon>
        <taxon>Eikenella</taxon>
    </lineage>
</organism>
<feature type="transmembrane region" description="Helical" evidence="1">
    <location>
        <begin position="110"/>
        <end position="130"/>
    </location>
</feature>
<evidence type="ECO:0000313" key="3">
    <source>
        <dbReference type="Proteomes" id="UP000768471"/>
    </source>
</evidence>
<feature type="transmembrane region" description="Helical" evidence="1">
    <location>
        <begin position="52"/>
        <end position="73"/>
    </location>
</feature>
<dbReference type="EMBL" id="JACSGR010000001">
    <property type="protein sequence ID" value="MBH5328295.1"/>
    <property type="molecule type" value="Genomic_DNA"/>
</dbReference>
<proteinExistence type="predicted"/>
<protein>
    <submittedName>
        <fullName evidence="2">Uncharacterized protein</fullName>
    </submittedName>
</protein>
<keyword evidence="1" id="KW-0472">Membrane</keyword>
<evidence type="ECO:0000256" key="1">
    <source>
        <dbReference type="SAM" id="Phobius"/>
    </source>
</evidence>
<accession>A0ABS0N7M4</accession>
<feature type="transmembrane region" description="Helical" evidence="1">
    <location>
        <begin position="20"/>
        <end position="43"/>
    </location>
</feature>
<comment type="caution">
    <text evidence="2">The sequence shown here is derived from an EMBL/GenBank/DDBJ whole genome shotgun (WGS) entry which is preliminary data.</text>
</comment>